<organism evidence="1 2">
    <name type="scientific">Aspergillus eucalypticola (strain CBS 122712 / IBT 29274)</name>
    <dbReference type="NCBI Taxonomy" id="1448314"/>
    <lineage>
        <taxon>Eukaryota</taxon>
        <taxon>Fungi</taxon>
        <taxon>Dikarya</taxon>
        <taxon>Ascomycota</taxon>
        <taxon>Pezizomycotina</taxon>
        <taxon>Eurotiomycetes</taxon>
        <taxon>Eurotiomycetidae</taxon>
        <taxon>Eurotiales</taxon>
        <taxon>Aspergillaceae</taxon>
        <taxon>Aspergillus</taxon>
        <taxon>Aspergillus subgen. Circumdati</taxon>
    </lineage>
</organism>
<gene>
    <name evidence="1" type="ORF">BO83DRAFT_379930</name>
</gene>
<dbReference type="VEuPathDB" id="FungiDB:BO83DRAFT_379930"/>
<proteinExistence type="predicted"/>
<dbReference type="Proteomes" id="UP000246171">
    <property type="component" value="Unassembled WGS sequence"/>
</dbReference>
<name>A0A317V832_ASPEC</name>
<dbReference type="RefSeq" id="XP_025386549.1">
    <property type="nucleotide sequence ID" value="XM_025531619.1"/>
</dbReference>
<dbReference type="AlphaFoldDB" id="A0A317V832"/>
<sequence>MRWSGNAAGDAEPANPLGLRWLMAATEHSCHGPPTVILWFCYNHTFSSAPSRLPLPQQTNHTCLTSLLQHVSVPLLPSQACQVLRQLTAFVPAALTALRLRPIASKS</sequence>
<dbReference type="EMBL" id="MSFU01000018">
    <property type="protein sequence ID" value="PWY69461.1"/>
    <property type="molecule type" value="Genomic_DNA"/>
</dbReference>
<evidence type="ECO:0000313" key="1">
    <source>
        <dbReference type="EMBL" id="PWY69461.1"/>
    </source>
</evidence>
<protein>
    <submittedName>
        <fullName evidence="1">Uncharacterized protein</fullName>
    </submittedName>
</protein>
<dbReference type="GeneID" id="37053581"/>
<comment type="caution">
    <text evidence="1">The sequence shown here is derived from an EMBL/GenBank/DDBJ whole genome shotgun (WGS) entry which is preliminary data.</text>
</comment>
<keyword evidence="2" id="KW-1185">Reference proteome</keyword>
<accession>A0A317V832</accession>
<reference evidence="1" key="1">
    <citation type="submission" date="2016-12" db="EMBL/GenBank/DDBJ databases">
        <title>The genomes of Aspergillus section Nigri reveals drivers in fungal speciation.</title>
        <authorList>
            <consortium name="DOE Joint Genome Institute"/>
            <person name="Vesth T.C."/>
            <person name="Nybo J."/>
            <person name="Theobald S."/>
            <person name="Brandl J."/>
            <person name="Frisvad J.C."/>
            <person name="Nielsen K.F."/>
            <person name="Lyhne E.K."/>
            <person name="Kogle M.E."/>
            <person name="Kuo A."/>
            <person name="Riley R."/>
            <person name="Clum A."/>
            <person name="Nolan M."/>
            <person name="Lipzen A."/>
            <person name="Salamov A."/>
            <person name="Henrissat B."/>
            <person name="Wiebenga A."/>
            <person name="De vries R.P."/>
            <person name="Grigoriev I.V."/>
            <person name="Mortensen U.H."/>
            <person name="Andersen M.R."/>
            <person name="Baker S.E."/>
        </authorList>
    </citation>
    <scope>NUCLEOTIDE SEQUENCE</scope>
    <source>
        <strain evidence="1">CBS 122712</strain>
    </source>
</reference>
<evidence type="ECO:0000313" key="2">
    <source>
        <dbReference type="Proteomes" id="UP000246171"/>
    </source>
</evidence>